<dbReference type="InterPro" id="IPR048623">
    <property type="entry name" value="SDR-like_proteobact"/>
</dbReference>
<reference evidence="2 3" key="1">
    <citation type="submission" date="2019-12" db="EMBL/GenBank/DDBJ databases">
        <title>Genomic-based taxomic classification of the family Erythrobacteraceae.</title>
        <authorList>
            <person name="Xu L."/>
        </authorList>
    </citation>
    <scope>NUCLEOTIDE SEQUENCE [LARGE SCALE GENOMIC DNA]</scope>
    <source>
        <strain evidence="2 3">SW-109</strain>
    </source>
</reference>
<comment type="caution">
    <text evidence="2">The sequence shown here is derived from an EMBL/GenBank/DDBJ whole genome shotgun (WGS) entry which is preliminary data.</text>
</comment>
<accession>A0A6I4UYH9</accession>
<dbReference type="EMBL" id="WTYP01000001">
    <property type="protein sequence ID" value="MXP47019.1"/>
    <property type="molecule type" value="Genomic_DNA"/>
</dbReference>
<evidence type="ECO:0000259" key="1">
    <source>
        <dbReference type="Pfam" id="PF21777"/>
    </source>
</evidence>
<organism evidence="2 3">
    <name type="scientific">Pontixanthobacter luteolus</name>
    <dbReference type="NCBI Taxonomy" id="295089"/>
    <lineage>
        <taxon>Bacteria</taxon>
        <taxon>Pseudomonadati</taxon>
        <taxon>Pseudomonadota</taxon>
        <taxon>Alphaproteobacteria</taxon>
        <taxon>Sphingomonadales</taxon>
        <taxon>Erythrobacteraceae</taxon>
        <taxon>Pontixanthobacter</taxon>
    </lineage>
</organism>
<protein>
    <recommendedName>
        <fullName evidence="1">Short chain dehydrogenase-like proteobacteria domain-containing protein</fullName>
    </recommendedName>
</protein>
<proteinExistence type="predicted"/>
<sequence length="105" mass="11375">MHELLRIETLPDAALDAAAAFTREYLTSARETLAGGADLTIVLPGAPYDHRDWRRALARDLARAHAPARINIIAGSDDLRISATADYLAKAAGVTGQYLEMARDE</sequence>
<dbReference type="Proteomes" id="UP000471435">
    <property type="component" value="Unassembled WGS sequence"/>
</dbReference>
<evidence type="ECO:0000313" key="2">
    <source>
        <dbReference type="EMBL" id="MXP47019.1"/>
    </source>
</evidence>
<dbReference type="Pfam" id="PF21777">
    <property type="entry name" value="SDR-like"/>
    <property type="match status" value="1"/>
</dbReference>
<dbReference type="RefSeq" id="WP_160730189.1">
    <property type="nucleotide sequence ID" value="NZ_WTYP01000001.1"/>
</dbReference>
<dbReference type="OrthoDB" id="7409402at2"/>
<keyword evidence="3" id="KW-1185">Reference proteome</keyword>
<name>A0A6I4UYH9_9SPHN</name>
<evidence type="ECO:0000313" key="3">
    <source>
        <dbReference type="Proteomes" id="UP000471435"/>
    </source>
</evidence>
<dbReference type="AlphaFoldDB" id="A0A6I4UYH9"/>
<feature type="domain" description="Short chain dehydrogenase-like proteobacteria" evidence="1">
    <location>
        <begin position="5"/>
        <end position="100"/>
    </location>
</feature>
<gene>
    <name evidence="2" type="ORF">GRI43_06410</name>
</gene>